<protein>
    <recommendedName>
        <fullName evidence="3">Secretory lipase</fullName>
    </recommendedName>
</protein>
<sequence length="406" mass="41768">MARENGWRAGPVLLLAVMATVIAMLPGTVARAELPLPDDDPFYAAPADLADQPNGAVLGSRPIALLGLPIPVSAWQLRYRTTDSDGAPLLDVATMLVPPVPWPGPRPLLAYQVPEDSLGTRCAPSFALGGARDAGVVNTVLDIPFLVESLRRGWAVVVPDYEGPQSRFFDGPAAGRAVLDGIRAARSFPPADVAHSPVGAWGYSGGAFAALWAGQLRAQYAPDVPLAGITAGGVPADIPSIAQHVDGGVQAGLALLILIALARNDPGSGLIDLLNDRGRALLAENVSACGSDLVPKYAGAHVDDFSTVPNLLSNPVFLAAASANHLGSPAPDAPMYLYHSTTDDVVPVPGFTALVETYCAQGATLTAVHSTYPMHNGAAIAEAAGGFNALADRFAGVPPPAGCVIR</sequence>
<dbReference type="InterPro" id="IPR005152">
    <property type="entry name" value="Lipase_secreted"/>
</dbReference>
<dbReference type="RefSeq" id="WP_063709834.1">
    <property type="nucleotide sequence ID" value="NZ_JACHIT010000001.1"/>
</dbReference>
<comment type="caution">
    <text evidence="1">The sequence shown here is derived from an EMBL/GenBank/DDBJ whole genome shotgun (WGS) entry which is preliminary data.</text>
</comment>
<proteinExistence type="predicted"/>
<dbReference type="Gene3D" id="1.10.260.130">
    <property type="match status" value="1"/>
</dbReference>
<organism evidence="1 2">
    <name type="scientific">Nocardia transvalensis</name>
    <dbReference type="NCBI Taxonomy" id="37333"/>
    <lineage>
        <taxon>Bacteria</taxon>
        <taxon>Bacillati</taxon>
        <taxon>Actinomycetota</taxon>
        <taxon>Actinomycetes</taxon>
        <taxon>Mycobacteriales</taxon>
        <taxon>Nocardiaceae</taxon>
        <taxon>Nocardia</taxon>
    </lineage>
</organism>
<evidence type="ECO:0000313" key="2">
    <source>
        <dbReference type="Proteomes" id="UP000540412"/>
    </source>
</evidence>
<dbReference type="PANTHER" id="PTHR34853">
    <property type="match status" value="1"/>
</dbReference>
<dbReference type="Pfam" id="PF03583">
    <property type="entry name" value="LIP"/>
    <property type="match status" value="1"/>
</dbReference>
<reference evidence="1 2" key="1">
    <citation type="submission" date="2020-08" db="EMBL/GenBank/DDBJ databases">
        <title>Sequencing the genomes of 1000 actinobacteria strains.</title>
        <authorList>
            <person name="Klenk H.-P."/>
        </authorList>
    </citation>
    <scope>NUCLEOTIDE SEQUENCE [LARGE SCALE GENOMIC DNA]</scope>
    <source>
        <strain evidence="1 2">DSM 43582</strain>
    </source>
</reference>
<dbReference type="Proteomes" id="UP000540412">
    <property type="component" value="Unassembled WGS sequence"/>
</dbReference>
<keyword evidence="2" id="KW-1185">Reference proteome</keyword>
<dbReference type="EMBL" id="JACHIT010000001">
    <property type="protein sequence ID" value="MBB5913043.1"/>
    <property type="molecule type" value="Genomic_DNA"/>
</dbReference>
<dbReference type="SUPFAM" id="SSF53474">
    <property type="entry name" value="alpha/beta-Hydrolases"/>
    <property type="match status" value="1"/>
</dbReference>
<dbReference type="AlphaFoldDB" id="A0A7W9PCB2"/>
<accession>A0A7W9PCB2</accession>
<dbReference type="GO" id="GO:0004806">
    <property type="term" value="F:triacylglycerol lipase activity"/>
    <property type="evidence" value="ECO:0007669"/>
    <property type="project" value="InterPro"/>
</dbReference>
<name>A0A7W9PCB2_9NOCA</name>
<evidence type="ECO:0000313" key="1">
    <source>
        <dbReference type="EMBL" id="MBB5913043.1"/>
    </source>
</evidence>
<dbReference type="PANTHER" id="PTHR34853:SF1">
    <property type="entry name" value="LIPASE 5"/>
    <property type="match status" value="1"/>
</dbReference>
<gene>
    <name evidence="1" type="ORF">BJY24_001910</name>
</gene>
<dbReference type="InterPro" id="IPR029058">
    <property type="entry name" value="AB_hydrolase_fold"/>
</dbReference>
<dbReference type="PIRSF" id="PIRSF029171">
    <property type="entry name" value="Esterase_LipA"/>
    <property type="match status" value="1"/>
</dbReference>
<dbReference type="GO" id="GO:0016042">
    <property type="term" value="P:lipid catabolic process"/>
    <property type="evidence" value="ECO:0007669"/>
    <property type="project" value="InterPro"/>
</dbReference>
<evidence type="ECO:0008006" key="3">
    <source>
        <dbReference type="Google" id="ProtNLM"/>
    </source>
</evidence>
<dbReference type="Gene3D" id="3.40.50.1820">
    <property type="entry name" value="alpha/beta hydrolase"/>
    <property type="match status" value="1"/>
</dbReference>